<proteinExistence type="predicted"/>
<dbReference type="Pfam" id="PF00650">
    <property type="entry name" value="CRAL_TRIO"/>
    <property type="match status" value="1"/>
</dbReference>
<dbReference type="SUPFAM" id="SSF52087">
    <property type="entry name" value="CRAL/TRIO domain"/>
    <property type="match status" value="1"/>
</dbReference>
<feature type="domain" description="CRAL-TRIO" evidence="2">
    <location>
        <begin position="131"/>
        <end position="270"/>
    </location>
</feature>
<protein>
    <recommendedName>
        <fullName evidence="2">CRAL-TRIO domain-containing protein</fullName>
    </recommendedName>
</protein>
<dbReference type="Proteomes" id="UP001530293">
    <property type="component" value="Unassembled WGS sequence"/>
</dbReference>
<dbReference type="InterPro" id="IPR036865">
    <property type="entry name" value="CRAL-TRIO_dom_sf"/>
</dbReference>
<feature type="region of interest" description="Disordered" evidence="1">
    <location>
        <begin position="1"/>
        <end position="31"/>
    </location>
</feature>
<comment type="caution">
    <text evidence="3">The sequence shown here is derived from an EMBL/GenBank/DDBJ whole genome shotgun (WGS) entry which is preliminary data.</text>
</comment>
<organism evidence="3 4">
    <name type="scientific">Discostella pseudostelligera</name>
    <dbReference type="NCBI Taxonomy" id="259834"/>
    <lineage>
        <taxon>Eukaryota</taxon>
        <taxon>Sar</taxon>
        <taxon>Stramenopiles</taxon>
        <taxon>Ochrophyta</taxon>
        <taxon>Bacillariophyta</taxon>
        <taxon>Coscinodiscophyceae</taxon>
        <taxon>Thalassiosirophycidae</taxon>
        <taxon>Stephanodiscales</taxon>
        <taxon>Stephanodiscaceae</taxon>
        <taxon>Discostella</taxon>
    </lineage>
</organism>
<dbReference type="Gene3D" id="3.40.525.10">
    <property type="entry name" value="CRAL-TRIO lipid binding domain"/>
    <property type="match status" value="1"/>
</dbReference>
<dbReference type="AlphaFoldDB" id="A0ABD3MUA0"/>
<sequence length="299" mass="33576">MISKRTLYTEETQPESSSSLGDEEDGPNAHHGDIIVYTDAELDAMRLVQSRLREHHGILDIESRLNTSFLAVATINCKLRVEETATKLAKLLDLMEKLGCPDGVCDDIVDKWWRSDPITQHEFVRHYPPVGNDDRGCQISWIRGSGTVQKDKERQHVHACLMQYLSIHSDANTLRNGTSLVIDLSERNSGRESKVGNERILQSFYQAIPQRPQVILIVGTNLVTRTIVNASIKLASLFLKEKILSRIHFVTIEEARDMFPKGSAPVCVGGDGDGRGAVIENYEEFINERFGRLPRPNLG</sequence>
<keyword evidence="4" id="KW-1185">Reference proteome</keyword>
<dbReference type="InterPro" id="IPR001251">
    <property type="entry name" value="CRAL-TRIO_dom"/>
</dbReference>
<evidence type="ECO:0000313" key="3">
    <source>
        <dbReference type="EMBL" id="KAL3765531.1"/>
    </source>
</evidence>
<dbReference type="EMBL" id="JALLBG020000095">
    <property type="protein sequence ID" value="KAL3765531.1"/>
    <property type="molecule type" value="Genomic_DNA"/>
</dbReference>
<evidence type="ECO:0000259" key="2">
    <source>
        <dbReference type="Pfam" id="PF00650"/>
    </source>
</evidence>
<reference evidence="3 4" key="1">
    <citation type="submission" date="2024-10" db="EMBL/GenBank/DDBJ databases">
        <title>Updated reference genomes for cyclostephanoid diatoms.</title>
        <authorList>
            <person name="Roberts W.R."/>
            <person name="Alverson A.J."/>
        </authorList>
    </citation>
    <scope>NUCLEOTIDE SEQUENCE [LARGE SCALE GENOMIC DNA]</scope>
    <source>
        <strain evidence="3 4">AJA232-27</strain>
    </source>
</reference>
<evidence type="ECO:0000313" key="4">
    <source>
        <dbReference type="Proteomes" id="UP001530293"/>
    </source>
</evidence>
<accession>A0ABD3MUA0</accession>
<evidence type="ECO:0000256" key="1">
    <source>
        <dbReference type="SAM" id="MobiDB-lite"/>
    </source>
</evidence>
<gene>
    <name evidence="3" type="ORF">ACHAWU_003072</name>
</gene>
<name>A0ABD3MUA0_9STRA</name>